<dbReference type="InterPro" id="IPR036397">
    <property type="entry name" value="RNaseH_sf"/>
</dbReference>
<feature type="compositionally biased region" description="Low complexity" evidence="1">
    <location>
        <begin position="829"/>
        <end position="848"/>
    </location>
</feature>
<proteinExistence type="predicted"/>
<sequence>MLCRPRVLFPSAPSAPCRARCRLGSMATVAPRMLLSDAQYSANPVFSVSSTPSLMSKRAHPIRPPSSHRQTISKHVQGQWRGIVLAKRYHGTQAALPTSPAQHTLITTCPPSDPVGRLQDPHRPGEKGVPMTTDTNLPVEASAHRVLSRDISDNHNVDFGYKHADDAASAYSAYVADRTLFKAAMSAVMLVRSYEFEILEVLGQSRDQLISLWGEERFWKQDSPLAEALWREMKKRDLFYVWLGWDIEDMSYDRWLLEGLSHWCRESSKRLRVHKAILDEATYSVWTSKTVLDLKTSNVNLAAMESVVAMKRLASINITSTELLTAMKDPSTPNPRIQGVTTLHNRQLLYRKILEQLDRHLLTTHEITVLVRASTATLMDLALLERGLLGYLQVRSITAPFTRYLIAASKNRMDANRDVPDIFPKGSSDPRLRNIEKWFKYIMRAVYDEMRPIFGKFEFMLLSKSKEIEASGALLPYAAKIRRSALLHIKTMHLSFYNRTLQTLGPSGYKPSIRYKRLCQRALAKSRHELRQTRGTARRKRSMAIDASPHRSLEEGAARRKELRARRDSVTRKIISSQHELVIGKLISKISSGKVLPKNTKRAMRGMVIKKMVVSRTDLVLRKIASYQKSKLIRKYWHIKNLVRYVPVQARPDLRSARKESSRRRWAPFFELYGSTQNDLPDEKQCELAKVAAHIPERTQRRQRIRRVLNTPLFSLTKQRRRRNVRALLRQFPPIVDAKRAQPTLSLPNTDTTLGRVCGILGFEEATPVGGDVSGRNMHNQPGGRSGQGRIWLSPSPRMRAPHPTGCFSAPQTIHCASGHSHSSADPDNSSTNFSGSSGNPSPGPTNSHMNSSGREQQDSNDMNQDPDYRSEGEQENDSSSGSNAESDAESEIDDEQEVHVPLSFQIPADTLREAMQASPNSQAGFYSHRLYRGPENQFLSVHYCCNMETAEKVAQYFLDEKVLGFDIEWKPWASPTSIKDNASLIQIASEDRIALFHISLFSGDSPDELVPPSLKVILMSPNIWKVGVAIKGDFTRLETHLGIRARGVFEISRLHNLVEYYASDPSKITKKLVALATQTKLHLQLPLFKGDVRESDWSKPLNGDQIRYAATDAYAGLRIFDVLESKRKMLRPTPPLPPFCDSDDKSRQTSRRAKNDLKSAAKTKEEEARSAAEGGQEEEAEEHETAPEDLMDSHELEAASESESASQISEKSDDPNANHIPQSKRASQAKTRRVGRVDFSKLTGPDPGYPKLPQTQSENEDDSDSSDAFDPPKTRLGGRIVKDAPPREVLQEVENEVGMNEFEDKDLEEVLLSMQIDDVSEPRDKFPSTGAPHTEDEQPPHPTSRDPVFEDEDGERCVASPSTSLTSTAKDKKKRKLKSIAGSTDPPLPLADTASQLQFKPLAPDTTPKSTEYIMAETWAQAYLFRTIPSAVSSSTPLSHIRATVPHLRAYHLWHHQRLPLDVVAGHLRDPPLALSTVVSYIAQAVDLERLEYRNEDLKEALLILPLGLRRGRYGRLVERVNGR</sequence>
<dbReference type="Proteomes" id="UP000799757">
    <property type="component" value="Unassembled WGS sequence"/>
</dbReference>
<evidence type="ECO:0000313" key="3">
    <source>
        <dbReference type="EMBL" id="KAF2790595.1"/>
    </source>
</evidence>
<evidence type="ECO:0000259" key="2">
    <source>
        <dbReference type="SMART" id="SM00474"/>
    </source>
</evidence>
<evidence type="ECO:0000313" key="4">
    <source>
        <dbReference type="Proteomes" id="UP000799757"/>
    </source>
</evidence>
<dbReference type="PANTHER" id="PTHR47765:SF2">
    <property type="entry name" value="EXONUCLEASE MUT-7 HOMOLOG"/>
    <property type="match status" value="1"/>
</dbReference>
<protein>
    <recommendedName>
        <fullName evidence="2">3'-5' exonuclease domain-containing protein</fullName>
    </recommendedName>
</protein>
<feature type="compositionally biased region" description="Acidic residues" evidence="1">
    <location>
        <begin position="1292"/>
        <end position="1310"/>
    </location>
</feature>
<feature type="compositionally biased region" description="Basic and acidic residues" evidence="1">
    <location>
        <begin position="1281"/>
        <end position="1291"/>
    </location>
</feature>
<keyword evidence="4" id="KW-1185">Reference proteome</keyword>
<dbReference type="Gene3D" id="3.30.420.10">
    <property type="entry name" value="Ribonuclease H-like superfamily/Ribonuclease H"/>
    <property type="match status" value="1"/>
</dbReference>
<dbReference type="InterPro" id="IPR002562">
    <property type="entry name" value="3'-5'_exonuclease_dom"/>
</dbReference>
<feature type="compositionally biased region" description="Polar residues" evidence="1">
    <location>
        <begin position="849"/>
        <end position="864"/>
    </location>
</feature>
<gene>
    <name evidence="3" type="ORF">K505DRAFT_377427</name>
</gene>
<feature type="compositionally biased region" description="Polar residues" evidence="1">
    <location>
        <begin position="1220"/>
        <end position="1230"/>
    </location>
</feature>
<feature type="compositionally biased region" description="Acidic residues" evidence="1">
    <location>
        <begin position="887"/>
        <end position="897"/>
    </location>
</feature>
<evidence type="ECO:0000256" key="1">
    <source>
        <dbReference type="SAM" id="MobiDB-lite"/>
    </source>
</evidence>
<feature type="compositionally biased region" description="Basic and acidic residues" evidence="1">
    <location>
        <begin position="1334"/>
        <end position="1349"/>
    </location>
</feature>
<reference evidence="3" key="1">
    <citation type="journal article" date="2020" name="Stud. Mycol.">
        <title>101 Dothideomycetes genomes: a test case for predicting lifestyles and emergence of pathogens.</title>
        <authorList>
            <person name="Haridas S."/>
            <person name="Albert R."/>
            <person name="Binder M."/>
            <person name="Bloem J."/>
            <person name="Labutti K."/>
            <person name="Salamov A."/>
            <person name="Andreopoulos B."/>
            <person name="Baker S."/>
            <person name="Barry K."/>
            <person name="Bills G."/>
            <person name="Bluhm B."/>
            <person name="Cannon C."/>
            <person name="Castanera R."/>
            <person name="Culley D."/>
            <person name="Daum C."/>
            <person name="Ezra D."/>
            <person name="Gonzalez J."/>
            <person name="Henrissat B."/>
            <person name="Kuo A."/>
            <person name="Liang C."/>
            <person name="Lipzen A."/>
            <person name="Lutzoni F."/>
            <person name="Magnuson J."/>
            <person name="Mondo S."/>
            <person name="Nolan M."/>
            <person name="Ohm R."/>
            <person name="Pangilinan J."/>
            <person name="Park H.-J."/>
            <person name="Ramirez L."/>
            <person name="Alfaro M."/>
            <person name="Sun H."/>
            <person name="Tritt A."/>
            <person name="Yoshinaga Y."/>
            <person name="Zwiers L.-H."/>
            <person name="Turgeon B."/>
            <person name="Goodwin S."/>
            <person name="Spatafora J."/>
            <person name="Crous P."/>
            <person name="Grigoriev I."/>
        </authorList>
    </citation>
    <scope>NUCLEOTIDE SEQUENCE</scope>
    <source>
        <strain evidence="3">CBS 109.77</strain>
    </source>
</reference>
<feature type="domain" description="3'-5' exonuclease" evidence="2">
    <location>
        <begin position="945"/>
        <end position="1129"/>
    </location>
</feature>
<dbReference type="SUPFAM" id="SSF53098">
    <property type="entry name" value="Ribonuclease H-like"/>
    <property type="match status" value="1"/>
</dbReference>
<dbReference type="GO" id="GO:0008408">
    <property type="term" value="F:3'-5' exonuclease activity"/>
    <property type="evidence" value="ECO:0007669"/>
    <property type="project" value="InterPro"/>
</dbReference>
<dbReference type="Pfam" id="PF01612">
    <property type="entry name" value="DNA_pol_A_exo1"/>
    <property type="match status" value="1"/>
</dbReference>
<dbReference type="EMBL" id="MU002065">
    <property type="protein sequence ID" value="KAF2790595.1"/>
    <property type="molecule type" value="Genomic_DNA"/>
</dbReference>
<dbReference type="OrthoDB" id="1920326at2759"/>
<accession>A0A6A6X388</accession>
<dbReference type="SMART" id="SM00474">
    <property type="entry name" value="35EXOc"/>
    <property type="match status" value="1"/>
</dbReference>
<feature type="region of interest" description="Disordered" evidence="1">
    <location>
        <begin position="769"/>
        <end position="899"/>
    </location>
</feature>
<feature type="compositionally biased region" description="Basic and acidic residues" evidence="1">
    <location>
        <begin position="1143"/>
        <end position="1171"/>
    </location>
</feature>
<dbReference type="PANTHER" id="PTHR47765">
    <property type="entry name" value="3'-5' EXONUCLEASE DOMAIN-CONTAINING PROTEIN"/>
    <property type="match status" value="1"/>
</dbReference>
<organism evidence="3 4">
    <name type="scientific">Melanomma pulvis-pyrius CBS 109.77</name>
    <dbReference type="NCBI Taxonomy" id="1314802"/>
    <lineage>
        <taxon>Eukaryota</taxon>
        <taxon>Fungi</taxon>
        <taxon>Dikarya</taxon>
        <taxon>Ascomycota</taxon>
        <taxon>Pezizomycotina</taxon>
        <taxon>Dothideomycetes</taxon>
        <taxon>Pleosporomycetidae</taxon>
        <taxon>Pleosporales</taxon>
        <taxon>Melanommataceae</taxon>
        <taxon>Melanomma</taxon>
    </lineage>
</organism>
<dbReference type="CDD" id="cd06141">
    <property type="entry name" value="WRN_exo"/>
    <property type="match status" value="1"/>
</dbReference>
<feature type="compositionally biased region" description="Basic and acidic residues" evidence="1">
    <location>
        <begin position="1184"/>
        <end position="1198"/>
    </location>
</feature>
<feature type="compositionally biased region" description="Acidic residues" evidence="1">
    <location>
        <begin position="1259"/>
        <end position="1268"/>
    </location>
</feature>
<dbReference type="InterPro" id="IPR012337">
    <property type="entry name" value="RNaseH-like_sf"/>
</dbReference>
<feature type="compositionally biased region" description="Low complexity" evidence="1">
    <location>
        <begin position="1200"/>
        <end position="1210"/>
    </location>
</feature>
<feature type="region of interest" description="Disordered" evidence="1">
    <location>
        <begin position="1131"/>
        <end position="1392"/>
    </location>
</feature>
<dbReference type="InterPro" id="IPR052408">
    <property type="entry name" value="Exonuclease_MUT-7-like"/>
</dbReference>
<dbReference type="GO" id="GO:0006139">
    <property type="term" value="P:nucleobase-containing compound metabolic process"/>
    <property type="evidence" value="ECO:0007669"/>
    <property type="project" value="InterPro"/>
</dbReference>
<name>A0A6A6X388_9PLEO</name>
<dbReference type="GO" id="GO:0003676">
    <property type="term" value="F:nucleic acid binding"/>
    <property type="evidence" value="ECO:0007669"/>
    <property type="project" value="InterPro"/>
</dbReference>